<proteinExistence type="predicted"/>
<name>A0A8H6ENW4_9HELO</name>
<dbReference type="OrthoDB" id="3541964at2759"/>
<keyword evidence="2" id="KW-1185">Reference proteome</keyword>
<evidence type="ECO:0000313" key="1">
    <source>
        <dbReference type="EMBL" id="KAF5879029.1"/>
    </source>
</evidence>
<dbReference type="Proteomes" id="UP000531561">
    <property type="component" value="Unassembled WGS sequence"/>
</dbReference>
<dbReference type="RefSeq" id="XP_037197973.1">
    <property type="nucleotide sequence ID" value="XM_037336607.1"/>
</dbReference>
<dbReference type="EMBL" id="JABFCT010000001">
    <property type="protein sequence ID" value="KAF5879029.1"/>
    <property type="molecule type" value="Genomic_DNA"/>
</dbReference>
<accession>A0A8H6ENW4</accession>
<organism evidence="1 2">
    <name type="scientific">Botrytis fragariae</name>
    <dbReference type="NCBI Taxonomy" id="1964551"/>
    <lineage>
        <taxon>Eukaryota</taxon>
        <taxon>Fungi</taxon>
        <taxon>Dikarya</taxon>
        <taxon>Ascomycota</taxon>
        <taxon>Pezizomycotina</taxon>
        <taxon>Leotiomycetes</taxon>
        <taxon>Helotiales</taxon>
        <taxon>Sclerotiniaceae</taxon>
        <taxon>Botrytis</taxon>
    </lineage>
</organism>
<gene>
    <name evidence="1" type="ORF">Bfra_006233</name>
</gene>
<sequence>MLRLSGGLSLWIKGLAANRNNDMDGECEKVSIVYMHTHSSCTILTELGCGDVALAKALCEYCVNLIGSVPLPTVTNLLHFLMAHNSTGVSQLSPGIMLCHARLVVVVNLREVPGTIENHKERVNDIEMALGETHEMSTGRSKENGEKPRGNFLSVSTNDEEVVILCNFEQYQALESEYKQAGNSW</sequence>
<dbReference type="GeneID" id="59260299"/>
<evidence type="ECO:0000313" key="2">
    <source>
        <dbReference type="Proteomes" id="UP000531561"/>
    </source>
</evidence>
<reference evidence="1 2" key="1">
    <citation type="journal article" date="2020" name="Phytopathology">
        <title>A high-quality genome resource of Botrytis fragariae, a new and rapidly spreading fungal pathogen causing strawberry gray mold in the U.S.A.</title>
        <authorList>
            <person name="Wu Y."/>
            <person name="Saski C.A."/>
            <person name="Schnabel G."/>
            <person name="Xiao S."/>
            <person name="Hu M."/>
        </authorList>
    </citation>
    <scope>NUCLEOTIDE SEQUENCE [LARGE SCALE GENOMIC DNA]</scope>
    <source>
        <strain evidence="1 2">BVB16</strain>
    </source>
</reference>
<protein>
    <submittedName>
        <fullName evidence="1">Uncharacterized protein</fullName>
    </submittedName>
</protein>
<dbReference type="AlphaFoldDB" id="A0A8H6ENW4"/>
<comment type="caution">
    <text evidence="1">The sequence shown here is derived from an EMBL/GenBank/DDBJ whole genome shotgun (WGS) entry which is preliminary data.</text>
</comment>